<organism evidence="5 6">
    <name type="scientific">Littorina saxatilis</name>
    <dbReference type="NCBI Taxonomy" id="31220"/>
    <lineage>
        <taxon>Eukaryota</taxon>
        <taxon>Metazoa</taxon>
        <taxon>Spiralia</taxon>
        <taxon>Lophotrochozoa</taxon>
        <taxon>Mollusca</taxon>
        <taxon>Gastropoda</taxon>
        <taxon>Caenogastropoda</taxon>
        <taxon>Littorinimorpha</taxon>
        <taxon>Littorinoidea</taxon>
        <taxon>Littorinidae</taxon>
        <taxon>Littorina</taxon>
    </lineage>
</organism>
<dbReference type="GO" id="GO:0006031">
    <property type="term" value="P:chitin biosynthetic process"/>
    <property type="evidence" value="ECO:0007669"/>
    <property type="project" value="TreeGrafter"/>
</dbReference>
<evidence type="ECO:0000313" key="6">
    <source>
        <dbReference type="Proteomes" id="UP001374579"/>
    </source>
</evidence>
<keyword evidence="3 4" id="KW-0472">Membrane</keyword>
<dbReference type="GO" id="GO:0071944">
    <property type="term" value="C:cell periphery"/>
    <property type="evidence" value="ECO:0007669"/>
    <property type="project" value="TreeGrafter"/>
</dbReference>
<reference evidence="5 6" key="1">
    <citation type="submission" date="2024-02" db="EMBL/GenBank/DDBJ databases">
        <title>Chromosome-scale genome assembly of the rough periwinkle Littorina saxatilis.</title>
        <authorList>
            <person name="De Jode A."/>
            <person name="Faria R."/>
            <person name="Formenti G."/>
            <person name="Sims Y."/>
            <person name="Smith T.P."/>
            <person name="Tracey A."/>
            <person name="Wood J.M.D."/>
            <person name="Zagrodzka Z.B."/>
            <person name="Johannesson K."/>
            <person name="Butlin R.K."/>
            <person name="Leder E.H."/>
        </authorList>
    </citation>
    <scope>NUCLEOTIDE SEQUENCE [LARGE SCALE GENOMIC DNA]</scope>
    <source>
        <strain evidence="5">Snail1</strain>
        <tissue evidence="5">Muscle</tissue>
    </source>
</reference>
<feature type="transmembrane region" description="Helical" evidence="4">
    <location>
        <begin position="199"/>
        <end position="218"/>
    </location>
</feature>
<feature type="transmembrane region" description="Helical" evidence="4">
    <location>
        <begin position="383"/>
        <end position="402"/>
    </location>
</feature>
<accession>A0AAN9GJB0</accession>
<evidence type="ECO:0000256" key="4">
    <source>
        <dbReference type="SAM" id="Phobius"/>
    </source>
</evidence>
<comment type="caution">
    <text evidence="5">The sequence shown here is derived from an EMBL/GenBank/DDBJ whole genome shotgun (WGS) entry which is preliminary data.</text>
</comment>
<evidence type="ECO:0000256" key="3">
    <source>
        <dbReference type="ARBA" id="ARBA00023136"/>
    </source>
</evidence>
<dbReference type="Proteomes" id="UP001374579">
    <property type="component" value="Unassembled WGS sequence"/>
</dbReference>
<keyword evidence="2 4" id="KW-0812">Transmembrane</keyword>
<feature type="transmembrane region" description="Helical" evidence="4">
    <location>
        <begin position="325"/>
        <end position="344"/>
    </location>
</feature>
<feature type="transmembrane region" description="Helical" evidence="4">
    <location>
        <begin position="101"/>
        <end position="118"/>
    </location>
</feature>
<protein>
    <recommendedName>
        <fullName evidence="7">Chitin synthase</fullName>
    </recommendedName>
</protein>
<evidence type="ECO:0000313" key="5">
    <source>
        <dbReference type="EMBL" id="KAK7110943.1"/>
    </source>
</evidence>
<keyword evidence="6" id="KW-1185">Reference proteome</keyword>
<feature type="transmembrane region" description="Helical" evidence="4">
    <location>
        <begin position="356"/>
        <end position="377"/>
    </location>
</feature>
<feature type="transmembrane region" description="Helical" evidence="4">
    <location>
        <begin position="65"/>
        <end position="89"/>
    </location>
</feature>
<name>A0AAN9GJB0_9CAEN</name>
<dbReference type="GO" id="GO:0004100">
    <property type="term" value="F:chitin synthase activity"/>
    <property type="evidence" value="ECO:0007669"/>
    <property type="project" value="InterPro"/>
</dbReference>
<feature type="transmembrane region" description="Helical" evidence="4">
    <location>
        <begin position="171"/>
        <end position="187"/>
    </location>
</feature>
<gene>
    <name evidence="5" type="ORF">V1264_014736</name>
</gene>
<sequence>MATLMMINGWRLRYSAFADNTTYCPDTCQEFFKQRRRWILSDIANLILVVQNMPRLLRNNQCFSLVYVLYLLNMFMNNVITPGTAIVMITAGMDLVFDVPYIYTTPPLAIVVYLYAFVCTRYSSQVQSGMTSVLTVVLGTTFTSVAVWGSYKIVDGMISEIGDGHFHFQQHYIILMLTVSLLYAALVHPRECHQIAYGLAYLFIFPAMHLLLPIYSIANIIDQSWGTRDTQRAKIPKLKCVPNLKKLMKWRKKKIPVDLREDSNLDIQQMVNSIARPMQDGSTQELQENVFWEELRHRLLGNDVNIGLQRVELAEQLEQLRNRSLLGLMMINAVWLGVLSYFYVGVDSPLARLNLYGLISGALYGFTLVIQLIGMTICRVQHVLLMMARYLYGDIIPAWIWLKEKKR</sequence>
<dbReference type="PANTHER" id="PTHR22914">
    <property type="entry name" value="CHITIN SYNTHASE"/>
    <property type="match status" value="1"/>
</dbReference>
<dbReference type="EMBL" id="JBAMIC010000003">
    <property type="protein sequence ID" value="KAK7110943.1"/>
    <property type="molecule type" value="Genomic_DNA"/>
</dbReference>
<evidence type="ECO:0000256" key="2">
    <source>
        <dbReference type="ARBA" id="ARBA00022692"/>
    </source>
</evidence>
<dbReference type="InterPro" id="IPR004835">
    <property type="entry name" value="Chitin_synth"/>
</dbReference>
<evidence type="ECO:0000256" key="1">
    <source>
        <dbReference type="ARBA" id="ARBA00004141"/>
    </source>
</evidence>
<comment type="subcellular location">
    <subcellularLocation>
        <location evidence="1">Membrane</location>
        <topology evidence="1">Multi-pass membrane protein</topology>
    </subcellularLocation>
</comment>
<evidence type="ECO:0008006" key="7">
    <source>
        <dbReference type="Google" id="ProtNLM"/>
    </source>
</evidence>
<dbReference type="AlphaFoldDB" id="A0AAN9GJB0"/>
<keyword evidence="4" id="KW-1133">Transmembrane helix</keyword>
<feature type="transmembrane region" description="Helical" evidence="4">
    <location>
        <begin position="130"/>
        <end position="151"/>
    </location>
</feature>
<dbReference type="GO" id="GO:0016020">
    <property type="term" value="C:membrane"/>
    <property type="evidence" value="ECO:0007669"/>
    <property type="project" value="UniProtKB-SubCell"/>
</dbReference>
<proteinExistence type="predicted"/>
<dbReference type="PANTHER" id="PTHR22914:SF41">
    <property type="entry name" value="CHITIN SYNTHASE 7"/>
    <property type="match status" value="1"/>
</dbReference>